<evidence type="ECO:0000313" key="5">
    <source>
        <dbReference type="EMBL" id="TKR65072.1"/>
    </source>
</evidence>
<comment type="caution">
    <text evidence="5">The sequence shown here is derived from an EMBL/GenBank/DDBJ whole genome shotgun (WGS) entry which is preliminary data.</text>
</comment>
<dbReference type="FunFam" id="2.40.10.10:FF:000068">
    <property type="entry name" value="transmembrane protease serine 2"/>
    <property type="match status" value="1"/>
</dbReference>
<dbReference type="EMBL" id="AZBU02000009">
    <property type="protein sequence ID" value="TKR65072.1"/>
    <property type="molecule type" value="Genomic_DNA"/>
</dbReference>
<dbReference type="InterPro" id="IPR033116">
    <property type="entry name" value="TRYPSIN_SER"/>
</dbReference>
<dbReference type="STRING" id="34508.A0A4U5M881"/>
<feature type="domain" description="Peptidase S1" evidence="4">
    <location>
        <begin position="36"/>
        <end position="277"/>
    </location>
</feature>
<evidence type="ECO:0000256" key="2">
    <source>
        <dbReference type="RuleBase" id="RU363034"/>
    </source>
</evidence>
<evidence type="ECO:0000259" key="4">
    <source>
        <dbReference type="PROSITE" id="PS50240"/>
    </source>
</evidence>
<dbReference type="InterPro" id="IPR001254">
    <property type="entry name" value="Trypsin_dom"/>
</dbReference>
<feature type="chain" id="PRO_5020848349" description="Peptidase S1 domain-containing protein" evidence="3">
    <location>
        <begin position="26"/>
        <end position="285"/>
    </location>
</feature>
<dbReference type="CDD" id="cd00190">
    <property type="entry name" value="Tryp_SPc"/>
    <property type="match status" value="1"/>
</dbReference>
<dbReference type="AlphaFoldDB" id="A0A4U5M881"/>
<dbReference type="Gene3D" id="2.40.10.10">
    <property type="entry name" value="Trypsin-like serine proteases"/>
    <property type="match status" value="1"/>
</dbReference>
<keyword evidence="1" id="KW-1015">Disulfide bond</keyword>
<keyword evidence="3" id="KW-0732">Signal</keyword>
<evidence type="ECO:0000256" key="1">
    <source>
        <dbReference type="ARBA" id="ARBA00023157"/>
    </source>
</evidence>
<keyword evidence="2" id="KW-0720">Serine protease</keyword>
<keyword evidence="6" id="KW-1185">Reference proteome</keyword>
<sequence length="285" mass="31897">MSVQAMLSETMFLIFVLVAMSPALGLHQSPQLVRKIIGGEVSSVDLHPWFVGLRHTYDSQFHFCGGTIVGRRWILTAAHCVEKSMAVTVGIETAKGEGNFSKSYVVEEAIVHKGFDKNLKVSDDDIALLKTKENIAFNPRVEQIYLCLNDSLPPKLNLTVRGMGRNELFYNKSTKTFRHLQNQILEMSYPAESFLFKSSVIDLLHWGMEGRKSTCSGDSGGPLFSQLAMKAYGMQHEISFQYGVVRSGVPCDKDTPIDFMTFTRVSAYCDWIAQKTRGQVKCYGV</sequence>
<accession>A0A4U5M881</accession>
<dbReference type="PANTHER" id="PTHR24250">
    <property type="entry name" value="CHYMOTRYPSIN-RELATED"/>
    <property type="match status" value="1"/>
</dbReference>
<dbReference type="Proteomes" id="UP000298663">
    <property type="component" value="Unassembled WGS sequence"/>
</dbReference>
<keyword evidence="2" id="KW-0378">Hydrolase</keyword>
<feature type="signal peptide" evidence="3">
    <location>
        <begin position="1"/>
        <end position="25"/>
    </location>
</feature>
<keyword evidence="2" id="KW-0645">Protease</keyword>
<evidence type="ECO:0000313" key="6">
    <source>
        <dbReference type="Proteomes" id="UP000298663"/>
    </source>
</evidence>
<dbReference type="PROSITE" id="PS50240">
    <property type="entry name" value="TRYPSIN_DOM"/>
    <property type="match status" value="1"/>
</dbReference>
<dbReference type="InterPro" id="IPR001314">
    <property type="entry name" value="Peptidase_S1A"/>
</dbReference>
<evidence type="ECO:0000256" key="3">
    <source>
        <dbReference type="SAM" id="SignalP"/>
    </source>
</evidence>
<dbReference type="SUPFAM" id="SSF50494">
    <property type="entry name" value="Trypsin-like serine proteases"/>
    <property type="match status" value="1"/>
</dbReference>
<reference evidence="5 6" key="2">
    <citation type="journal article" date="2019" name="G3 (Bethesda)">
        <title>Hybrid Assembly of the Genome of the Entomopathogenic Nematode Steinernema carpocapsae Identifies the X-Chromosome.</title>
        <authorList>
            <person name="Serra L."/>
            <person name="Macchietto M."/>
            <person name="Macias-Munoz A."/>
            <person name="McGill C.J."/>
            <person name="Rodriguez I.M."/>
            <person name="Rodriguez B."/>
            <person name="Murad R."/>
            <person name="Mortazavi A."/>
        </authorList>
    </citation>
    <scope>NUCLEOTIDE SEQUENCE [LARGE SCALE GENOMIC DNA]</scope>
    <source>
        <strain evidence="5 6">ALL</strain>
    </source>
</reference>
<dbReference type="SMART" id="SM00020">
    <property type="entry name" value="Tryp_SPc"/>
    <property type="match status" value="1"/>
</dbReference>
<dbReference type="PRINTS" id="PR00722">
    <property type="entry name" value="CHYMOTRYPSIN"/>
</dbReference>
<dbReference type="GO" id="GO:0006508">
    <property type="term" value="P:proteolysis"/>
    <property type="evidence" value="ECO:0007669"/>
    <property type="project" value="UniProtKB-KW"/>
</dbReference>
<dbReference type="InterPro" id="IPR018114">
    <property type="entry name" value="TRYPSIN_HIS"/>
</dbReference>
<reference evidence="5 6" key="1">
    <citation type="journal article" date="2015" name="Genome Biol.">
        <title>Comparative genomics of Steinernema reveals deeply conserved gene regulatory networks.</title>
        <authorList>
            <person name="Dillman A.R."/>
            <person name="Macchietto M."/>
            <person name="Porter C.F."/>
            <person name="Rogers A."/>
            <person name="Williams B."/>
            <person name="Antoshechkin I."/>
            <person name="Lee M.M."/>
            <person name="Goodwin Z."/>
            <person name="Lu X."/>
            <person name="Lewis E.E."/>
            <person name="Goodrich-Blair H."/>
            <person name="Stock S.P."/>
            <person name="Adams B.J."/>
            <person name="Sternberg P.W."/>
            <person name="Mortazavi A."/>
        </authorList>
    </citation>
    <scope>NUCLEOTIDE SEQUENCE [LARGE SCALE GENOMIC DNA]</scope>
    <source>
        <strain evidence="5 6">ALL</strain>
    </source>
</reference>
<dbReference type="OrthoDB" id="5912168at2759"/>
<dbReference type="PROSITE" id="PS00134">
    <property type="entry name" value="TRYPSIN_HIS"/>
    <property type="match status" value="1"/>
</dbReference>
<organism evidence="5 6">
    <name type="scientific">Steinernema carpocapsae</name>
    <name type="common">Entomopathogenic nematode</name>
    <dbReference type="NCBI Taxonomy" id="34508"/>
    <lineage>
        <taxon>Eukaryota</taxon>
        <taxon>Metazoa</taxon>
        <taxon>Ecdysozoa</taxon>
        <taxon>Nematoda</taxon>
        <taxon>Chromadorea</taxon>
        <taxon>Rhabditida</taxon>
        <taxon>Tylenchina</taxon>
        <taxon>Panagrolaimomorpha</taxon>
        <taxon>Strongyloidoidea</taxon>
        <taxon>Steinernematidae</taxon>
        <taxon>Steinernema</taxon>
    </lineage>
</organism>
<dbReference type="InterPro" id="IPR043504">
    <property type="entry name" value="Peptidase_S1_PA_chymotrypsin"/>
</dbReference>
<dbReference type="PROSITE" id="PS00135">
    <property type="entry name" value="TRYPSIN_SER"/>
    <property type="match status" value="1"/>
</dbReference>
<dbReference type="Pfam" id="PF00089">
    <property type="entry name" value="Trypsin"/>
    <property type="match status" value="1"/>
</dbReference>
<dbReference type="GO" id="GO:0004252">
    <property type="term" value="F:serine-type endopeptidase activity"/>
    <property type="evidence" value="ECO:0007669"/>
    <property type="project" value="InterPro"/>
</dbReference>
<gene>
    <name evidence="5" type="ORF">L596_025533</name>
</gene>
<proteinExistence type="predicted"/>
<name>A0A4U5M881_STECR</name>
<protein>
    <recommendedName>
        <fullName evidence="4">Peptidase S1 domain-containing protein</fullName>
    </recommendedName>
</protein>
<dbReference type="InterPro" id="IPR009003">
    <property type="entry name" value="Peptidase_S1_PA"/>
</dbReference>